<organism evidence="2 3">
    <name type="scientific">Brachybacterium equifaecis</name>
    <dbReference type="NCBI Taxonomy" id="2910770"/>
    <lineage>
        <taxon>Bacteria</taxon>
        <taxon>Bacillati</taxon>
        <taxon>Actinomycetota</taxon>
        <taxon>Actinomycetes</taxon>
        <taxon>Micrococcales</taxon>
        <taxon>Dermabacteraceae</taxon>
        <taxon>Brachybacterium</taxon>
    </lineage>
</organism>
<keyword evidence="3" id="KW-1185">Reference proteome</keyword>
<name>A0ABT0R017_9MICO</name>
<evidence type="ECO:0000256" key="1">
    <source>
        <dbReference type="SAM" id="MobiDB-lite"/>
    </source>
</evidence>
<sequence>MKPLPRYWARREDRVTVPTYLGPEVWDLTTYGSSHVSQADAQREADERFAAFMDADGDVRRDWYYPLRHAPEEILREVRDGEELIGVVTRNRYGVEVLNTDALLIADVDLPEPVPSRKDRTRAERPGRGAGSGGNGDAGRGGGSLLSRLFGRRAADPGPDLSGAAPDLSGPGSGGSTYAAAGGVDAGRANGASGAGLPADDPAAAAMIARIEDVARTRPELGFSTYRTRAGLRVLVTGLGAAPASTEARELLEAMGSDPLYVTLCRVQETYRARLTPKPWRVGSYALHQALTGPRVPVQPAPAGWLEEYERLSEEFAVCRLVSRTGPAPTPREQILLDLHDQAVGIDRADSLPLA</sequence>
<accession>A0ABT0R017</accession>
<dbReference type="Proteomes" id="UP001203761">
    <property type="component" value="Unassembled WGS sequence"/>
</dbReference>
<proteinExistence type="predicted"/>
<feature type="compositionally biased region" description="Gly residues" evidence="1">
    <location>
        <begin position="128"/>
        <end position="144"/>
    </location>
</feature>
<feature type="region of interest" description="Disordered" evidence="1">
    <location>
        <begin position="112"/>
        <end position="176"/>
    </location>
</feature>
<evidence type="ECO:0000313" key="2">
    <source>
        <dbReference type="EMBL" id="MCL6423206.1"/>
    </source>
</evidence>
<dbReference type="RefSeq" id="WP_249737295.1">
    <property type="nucleotide sequence ID" value="NZ_JAKNCJ010000002.1"/>
</dbReference>
<reference evidence="2" key="1">
    <citation type="submission" date="2022-02" db="EMBL/GenBank/DDBJ databases">
        <authorList>
            <person name="Lee M."/>
            <person name="Kim S.-J."/>
            <person name="Jung M.-Y."/>
        </authorList>
    </citation>
    <scope>NUCLEOTIDE SEQUENCE</scope>
    <source>
        <strain evidence="2">JHP9</strain>
    </source>
</reference>
<comment type="caution">
    <text evidence="2">The sequence shown here is derived from an EMBL/GenBank/DDBJ whole genome shotgun (WGS) entry which is preliminary data.</text>
</comment>
<protein>
    <submittedName>
        <fullName evidence="2">Uncharacterized protein</fullName>
    </submittedName>
</protein>
<dbReference type="EMBL" id="JAKNCJ010000002">
    <property type="protein sequence ID" value="MCL6423206.1"/>
    <property type="molecule type" value="Genomic_DNA"/>
</dbReference>
<feature type="compositionally biased region" description="Basic and acidic residues" evidence="1">
    <location>
        <begin position="115"/>
        <end position="127"/>
    </location>
</feature>
<gene>
    <name evidence="2" type="ORF">Bequi_07380</name>
</gene>
<evidence type="ECO:0000313" key="3">
    <source>
        <dbReference type="Proteomes" id="UP001203761"/>
    </source>
</evidence>